<keyword evidence="1" id="KW-0853">WD repeat</keyword>
<comment type="caution">
    <text evidence="4">The sequence shown here is derived from an EMBL/GenBank/DDBJ whole genome shotgun (WGS) entry which is preliminary data.</text>
</comment>
<dbReference type="PROSITE" id="PS00678">
    <property type="entry name" value="WD_REPEATS_1"/>
    <property type="match status" value="1"/>
</dbReference>
<feature type="region of interest" description="Disordered" evidence="3">
    <location>
        <begin position="126"/>
        <end position="328"/>
    </location>
</feature>
<dbReference type="InterPro" id="IPR036322">
    <property type="entry name" value="WD40_repeat_dom_sf"/>
</dbReference>
<evidence type="ECO:0000313" key="5">
    <source>
        <dbReference type="Proteomes" id="UP001159042"/>
    </source>
</evidence>
<dbReference type="Gene3D" id="2.130.10.10">
    <property type="entry name" value="YVTN repeat-like/Quinoprotein amine dehydrogenase"/>
    <property type="match status" value="2"/>
</dbReference>
<feature type="compositionally biased region" description="Low complexity" evidence="3">
    <location>
        <begin position="269"/>
        <end position="293"/>
    </location>
</feature>
<dbReference type="EMBL" id="JANEYG010000008">
    <property type="protein sequence ID" value="KAJ8921780.1"/>
    <property type="molecule type" value="Genomic_DNA"/>
</dbReference>
<evidence type="ECO:0000256" key="1">
    <source>
        <dbReference type="ARBA" id="ARBA00022574"/>
    </source>
</evidence>
<dbReference type="InterPro" id="IPR042505">
    <property type="entry name" value="DYNC2I1"/>
</dbReference>
<dbReference type="SMART" id="SM00320">
    <property type="entry name" value="WD40"/>
    <property type="match status" value="4"/>
</dbReference>
<keyword evidence="5" id="KW-1185">Reference proteome</keyword>
<dbReference type="InterPro" id="IPR019775">
    <property type="entry name" value="WD40_repeat_CS"/>
</dbReference>
<feature type="compositionally biased region" description="Polar residues" evidence="3">
    <location>
        <begin position="63"/>
        <end position="89"/>
    </location>
</feature>
<evidence type="ECO:0000256" key="3">
    <source>
        <dbReference type="SAM" id="MobiDB-lite"/>
    </source>
</evidence>
<protein>
    <recommendedName>
        <fullName evidence="6">WD repeat-containing protein 60</fullName>
    </recommendedName>
</protein>
<dbReference type="GO" id="GO:0045503">
    <property type="term" value="F:dynein light chain binding"/>
    <property type="evidence" value="ECO:0007669"/>
    <property type="project" value="InterPro"/>
</dbReference>
<feature type="compositionally biased region" description="Basic and acidic residues" evidence="3">
    <location>
        <begin position="136"/>
        <end position="163"/>
    </location>
</feature>
<sequence>MSTKKDANKTSNTNLSSKKKVATRTSTKREESTDRKNVKKTEDPNKIRSKVNSLEKKDDSGAKRTTNLKTGKNIKAQSTTPRENTILSSTKTIKPKVPVTPPSNRVSKTQYFPSKNLYSNALRDEVVPSRSASSTEKIKEKVVPKPNDIKTISKRDTSKKPVEKVSLQKSTIKPFIAAERNKLKNSNANTSKTRDISPDSSSISERPRTATLRKPSIVNANIVGPDAPKQIVPKSKLQKLKPPSPKSEASDECNYEDDFDSYESDFEEYFSSSSSNLENISGGEETSSTSSSSQSINLGLPQGSLISKRKSSAETDDERKMDSGNFDMSEFKHKQVLDNIKESIEKENSNIKIHEVQRNNPASLPDEGFEDQKSMQFINFLDAKKKYKHRRSMELKRKRGEEILNMIRLDTYSFTLFDLPAVPYEVFIKNYGRSNTVQAGVQTGEDNVDEDIQTDEITNSCKWTQFPVRFSKIDTDNPNYWQVYKSDYLGVGGDGNAETKVDNATFNENSLKKFLLSAGNLILRLQAESNIENCDKIKTNSRNIPFSDGYISFNTNMSIVKDCSVRCFAFGSDNDILTVHSTKQEKEYKCVICVWTLSNPEEPVTFFISYGEVSCCSFGMDCSDFVYTGSDDGVLSIWDIKKKVFNEDSEIKRIPLHTTGIDSGHVGKIVSLQPFSSYADRTFQFQSNQTNEASTFVICSLDEDGTIIIWSVITKYSSDESNTSNCTSWNDVVLVKNTVICLKSVYSELEDLLCTDFIVNATDSNYALVSTNYGFIIHHLIKGGRSNVKKFIPESPSMANCIEVCPFSPNYFLTGFSDGNINLYSRLVEKPIMVLSDKEQNCKINGIETIQWSRSKPFVIYTKDVNNTIHIWDLNESDIYPVCSIPFSENITYLQLSPLLSQQNHKKAYMMIGTDNGCLYLHVLNSDHGPQPSQTYNEHVNTFLKYVNRL</sequence>
<feature type="region of interest" description="Disordered" evidence="3">
    <location>
        <begin position="1"/>
        <end position="108"/>
    </location>
</feature>
<dbReference type="GO" id="GO:0042073">
    <property type="term" value="P:intraciliary transport"/>
    <property type="evidence" value="ECO:0007669"/>
    <property type="project" value="InterPro"/>
</dbReference>
<reference evidence="4 5" key="1">
    <citation type="journal article" date="2023" name="Insect Mol. Biol.">
        <title>Genome sequencing provides insights into the evolution of gene families encoding plant cell wall-degrading enzymes in longhorned beetles.</title>
        <authorList>
            <person name="Shin N.R."/>
            <person name="Okamura Y."/>
            <person name="Kirsch R."/>
            <person name="Pauchet Y."/>
        </authorList>
    </citation>
    <scope>NUCLEOTIDE SEQUENCE [LARGE SCALE GENOMIC DNA]</scope>
    <source>
        <strain evidence="4">EAD_L_NR</strain>
    </source>
</reference>
<dbReference type="GO" id="GO:0045504">
    <property type="term" value="F:dynein heavy chain binding"/>
    <property type="evidence" value="ECO:0007669"/>
    <property type="project" value="InterPro"/>
</dbReference>
<evidence type="ECO:0000313" key="4">
    <source>
        <dbReference type="EMBL" id="KAJ8921780.1"/>
    </source>
</evidence>
<dbReference type="GO" id="GO:0005868">
    <property type="term" value="C:cytoplasmic dynein complex"/>
    <property type="evidence" value="ECO:0007669"/>
    <property type="project" value="InterPro"/>
</dbReference>
<proteinExistence type="predicted"/>
<dbReference type="InterPro" id="IPR015943">
    <property type="entry name" value="WD40/YVTN_repeat-like_dom_sf"/>
</dbReference>
<dbReference type="Pfam" id="PF00400">
    <property type="entry name" value="WD40"/>
    <property type="match status" value="1"/>
</dbReference>
<name>A0AAV8W613_9CUCU</name>
<dbReference type="InterPro" id="IPR001680">
    <property type="entry name" value="WD40_rpt"/>
</dbReference>
<dbReference type="PANTHER" id="PTHR16022">
    <property type="entry name" value="WD REPEAT DOMAIN 60"/>
    <property type="match status" value="1"/>
</dbReference>
<dbReference type="SUPFAM" id="SSF50978">
    <property type="entry name" value="WD40 repeat-like"/>
    <property type="match status" value="1"/>
</dbReference>
<feature type="compositionally biased region" description="Acidic residues" evidence="3">
    <location>
        <begin position="250"/>
        <end position="268"/>
    </location>
</feature>
<feature type="compositionally biased region" description="Basic and acidic residues" evidence="3">
    <location>
        <begin position="27"/>
        <end position="46"/>
    </location>
</feature>
<keyword evidence="2" id="KW-0677">Repeat</keyword>
<dbReference type="PANTHER" id="PTHR16022:SF0">
    <property type="entry name" value="CYTOPLASMIC DYNEIN 2 INTERMEDIATE CHAIN 1"/>
    <property type="match status" value="1"/>
</dbReference>
<dbReference type="GO" id="GO:0005929">
    <property type="term" value="C:cilium"/>
    <property type="evidence" value="ECO:0007669"/>
    <property type="project" value="GOC"/>
</dbReference>
<accession>A0AAV8W613</accession>
<feature type="compositionally biased region" description="Basic and acidic residues" evidence="3">
    <location>
        <begin position="53"/>
        <end position="62"/>
    </location>
</feature>
<dbReference type="AlphaFoldDB" id="A0AAV8W613"/>
<dbReference type="Proteomes" id="UP001159042">
    <property type="component" value="Unassembled WGS sequence"/>
</dbReference>
<feature type="compositionally biased region" description="Basic and acidic residues" evidence="3">
    <location>
        <begin position="311"/>
        <end position="322"/>
    </location>
</feature>
<evidence type="ECO:0000256" key="2">
    <source>
        <dbReference type="ARBA" id="ARBA00022737"/>
    </source>
</evidence>
<organism evidence="4 5">
    <name type="scientific">Exocentrus adspersus</name>
    <dbReference type="NCBI Taxonomy" id="1586481"/>
    <lineage>
        <taxon>Eukaryota</taxon>
        <taxon>Metazoa</taxon>
        <taxon>Ecdysozoa</taxon>
        <taxon>Arthropoda</taxon>
        <taxon>Hexapoda</taxon>
        <taxon>Insecta</taxon>
        <taxon>Pterygota</taxon>
        <taxon>Neoptera</taxon>
        <taxon>Endopterygota</taxon>
        <taxon>Coleoptera</taxon>
        <taxon>Polyphaga</taxon>
        <taxon>Cucujiformia</taxon>
        <taxon>Chrysomeloidea</taxon>
        <taxon>Cerambycidae</taxon>
        <taxon>Lamiinae</taxon>
        <taxon>Acanthocinini</taxon>
        <taxon>Exocentrus</taxon>
    </lineage>
</organism>
<gene>
    <name evidence="4" type="ORF">NQ315_008406</name>
</gene>
<evidence type="ECO:0008006" key="6">
    <source>
        <dbReference type="Google" id="ProtNLM"/>
    </source>
</evidence>